<dbReference type="AlphaFoldDB" id="A0A6B8RQJ7"/>
<feature type="transmembrane region" description="Helical" evidence="8">
    <location>
        <begin position="177"/>
        <end position="210"/>
    </location>
</feature>
<dbReference type="KEGG" id="ppsc:EHS13_25355"/>
<keyword evidence="7 8" id="KW-0472">Membrane</keyword>
<feature type="transmembrane region" description="Helical" evidence="8">
    <location>
        <begin position="390"/>
        <end position="410"/>
    </location>
</feature>
<evidence type="ECO:0000256" key="8">
    <source>
        <dbReference type="SAM" id="Phobius"/>
    </source>
</evidence>
<evidence type="ECO:0000256" key="5">
    <source>
        <dbReference type="ARBA" id="ARBA00022692"/>
    </source>
</evidence>
<sequence>MFTLQNTSRSTKLTLFIIMAFVFIISLGIVLYYGDHFLLGTYEKLNNDDVKYVNSARLLINEHVLAYNSGHKPSTFIMPGVPLIVSGLMLIFGQHDGGVIAYRIVNVILQTGSIYLLFCLGRYVFNSRVALIACVLSALYLPDYFSSGVVLSESWFKPIFMLLICFTLVALDKKQLRYYFIVALLLTFACYFKPQTILFSVVIAFIWLLRKYTWRQMITYTLVIAVTFCILMSPWWIRNYVTFGHWVTFTESAGNPLLQGAFINGNPPSAGFYEKYPQYTSKTLFQGGDKNQVITAKRIMLYGLYYEPVAYLKWYLIEKPKSLYKWPYYWKDIFGVTKAAMDKIQYYLAIVGALGIVLSLIKRQGKTLLVLLSFTYFTLVYFPFVTFSRYGYPNVFILILFIAYLLYFVYQLLPGRKVTADV</sequence>
<evidence type="ECO:0000256" key="2">
    <source>
        <dbReference type="ARBA" id="ARBA00022475"/>
    </source>
</evidence>
<organism evidence="10 11">
    <name type="scientific">Paenibacillus psychroresistens</name>
    <dbReference type="NCBI Taxonomy" id="1778678"/>
    <lineage>
        <taxon>Bacteria</taxon>
        <taxon>Bacillati</taxon>
        <taxon>Bacillota</taxon>
        <taxon>Bacilli</taxon>
        <taxon>Bacillales</taxon>
        <taxon>Paenibacillaceae</taxon>
        <taxon>Paenibacillus</taxon>
    </lineage>
</organism>
<evidence type="ECO:0000256" key="7">
    <source>
        <dbReference type="ARBA" id="ARBA00023136"/>
    </source>
</evidence>
<evidence type="ECO:0000313" key="10">
    <source>
        <dbReference type="EMBL" id="QGQ97982.1"/>
    </source>
</evidence>
<feature type="transmembrane region" description="Helical" evidence="8">
    <location>
        <begin position="344"/>
        <end position="361"/>
    </location>
</feature>
<dbReference type="GO" id="GO:0016763">
    <property type="term" value="F:pentosyltransferase activity"/>
    <property type="evidence" value="ECO:0007669"/>
    <property type="project" value="TreeGrafter"/>
</dbReference>
<evidence type="ECO:0000256" key="6">
    <source>
        <dbReference type="ARBA" id="ARBA00022989"/>
    </source>
</evidence>
<keyword evidence="3 10" id="KW-0328">Glycosyltransferase</keyword>
<feature type="transmembrane region" description="Helical" evidence="8">
    <location>
        <begin position="154"/>
        <end position="171"/>
    </location>
</feature>
<evidence type="ECO:0000256" key="3">
    <source>
        <dbReference type="ARBA" id="ARBA00022676"/>
    </source>
</evidence>
<protein>
    <submittedName>
        <fullName evidence="10">Dolichyl-phosphate-mannose--protein mannosyltransferase</fullName>
    </submittedName>
</protein>
<dbReference type="InterPro" id="IPR050297">
    <property type="entry name" value="LipidA_mod_glycosyltrf_83"/>
</dbReference>
<feature type="transmembrane region" description="Helical" evidence="8">
    <location>
        <begin position="100"/>
        <end position="118"/>
    </location>
</feature>
<keyword evidence="2" id="KW-1003">Cell membrane</keyword>
<feature type="transmembrane region" description="Helical" evidence="8">
    <location>
        <begin position="12"/>
        <end position="34"/>
    </location>
</feature>
<evidence type="ECO:0000256" key="1">
    <source>
        <dbReference type="ARBA" id="ARBA00004651"/>
    </source>
</evidence>
<dbReference type="EMBL" id="CP034235">
    <property type="protein sequence ID" value="QGQ97982.1"/>
    <property type="molecule type" value="Genomic_DNA"/>
</dbReference>
<gene>
    <name evidence="10" type="ORF">EHS13_25355</name>
</gene>
<keyword evidence="5 8" id="KW-0812">Transmembrane</keyword>
<feature type="transmembrane region" description="Helical" evidence="8">
    <location>
        <begin position="217"/>
        <end position="237"/>
    </location>
</feature>
<feature type="transmembrane region" description="Helical" evidence="8">
    <location>
        <begin position="76"/>
        <end position="93"/>
    </location>
</feature>
<dbReference type="OrthoDB" id="136232at2"/>
<evidence type="ECO:0000313" key="11">
    <source>
        <dbReference type="Proteomes" id="UP000426246"/>
    </source>
</evidence>
<dbReference type="PANTHER" id="PTHR33908:SF11">
    <property type="entry name" value="MEMBRANE PROTEIN"/>
    <property type="match status" value="1"/>
</dbReference>
<keyword evidence="11" id="KW-1185">Reference proteome</keyword>
<name>A0A6B8RQJ7_9BACL</name>
<reference evidence="11" key="1">
    <citation type="submission" date="2018-11" db="EMBL/GenBank/DDBJ databases">
        <title>Complete genome sequence of Paenibacillus sp. ML311-T8.</title>
        <authorList>
            <person name="Nam Y.-D."/>
            <person name="Kang J."/>
            <person name="Chung W.-H."/>
            <person name="Park Y.S."/>
        </authorList>
    </citation>
    <scope>NUCLEOTIDE SEQUENCE [LARGE SCALE GENOMIC DNA]</scope>
    <source>
        <strain evidence="11">ML311-T8</strain>
    </source>
</reference>
<dbReference type="GO" id="GO:0005886">
    <property type="term" value="C:plasma membrane"/>
    <property type="evidence" value="ECO:0007669"/>
    <property type="project" value="UniProtKB-SubCell"/>
</dbReference>
<comment type="subcellular location">
    <subcellularLocation>
        <location evidence="1">Cell membrane</location>
        <topology evidence="1">Multi-pass membrane protein</topology>
    </subcellularLocation>
</comment>
<dbReference type="PANTHER" id="PTHR33908">
    <property type="entry name" value="MANNOSYLTRANSFERASE YKCB-RELATED"/>
    <property type="match status" value="1"/>
</dbReference>
<dbReference type="RefSeq" id="WP_155703076.1">
    <property type="nucleotide sequence ID" value="NZ_CP034235.1"/>
</dbReference>
<dbReference type="Pfam" id="PF13231">
    <property type="entry name" value="PMT_2"/>
    <property type="match status" value="1"/>
</dbReference>
<evidence type="ECO:0000259" key="9">
    <source>
        <dbReference type="Pfam" id="PF13231"/>
    </source>
</evidence>
<accession>A0A6B8RQJ7</accession>
<keyword evidence="6 8" id="KW-1133">Transmembrane helix</keyword>
<feature type="domain" description="Glycosyltransferase RgtA/B/C/D-like" evidence="9">
    <location>
        <begin position="79"/>
        <end position="236"/>
    </location>
</feature>
<feature type="transmembrane region" description="Helical" evidence="8">
    <location>
        <begin position="368"/>
        <end position="384"/>
    </location>
</feature>
<proteinExistence type="predicted"/>
<dbReference type="InterPro" id="IPR038731">
    <property type="entry name" value="RgtA/B/C-like"/>
</dbReference>
<evidence type="ECO:0000256" key="4">
    <source>
        <dbReference type="ARBA" id="ARBA00022679"/>
    </source>
</evidence>
<keyword evidence="4 10" id="KW-0808">Transferase</keyword>
<dbReference type="Proteomes" id="UP000426246">
    <property type="component" value="Chromosome"/>
</dbReference>
<dbReference type="GO" id="GO:0009103">
    <property type="term" value="P:lipopolysaccharide biosynthetic process"/>
    <property type="evidence" value="ECO:0007669"/>
    <property type="project" value="UniProtKB-ARBA"/>
</dbReference>